<dbReference type="Proteomes" id="UP000286097">
    <property type="component" value="Unassembled WGS sequence"/>
</dbReference>
<feature type="compositionally biased region" description="Polar residues" evidence="2">
    <location>
        <begin position="670"/>
        <end position="679"/>
    </location>
</feature>
<evidence type="ECO:0000313" key="4">
    <source>
        <dbReference type="EMBL" id="RQM11834.1"/>
    </source>
</evidence>
<organism evidence="3 5">
    <name type="scientific">Peronospora effusa</name>
    <dbReference type="NCBI Taxonomy" id="542832"/>
    <lineage>
        <taxon>Eukaryota</taxon>
        <taxon>Sar</taxon>
        <taxon>Stramenopiles</taxon>
        <taxon>Oomycota</taxon>
        <taxon>Peronosporomycetes</taxon>
        <taxon>Peronosporales</taxon>
        <taxon>Peronosporaceae</taxon>
        <taxon>Peronospora</taxon>
    </lineage>
</organism>
<dbReference type="AlphaFoldDB" id="A0A3M6V834"/>
<feature type="coiled-coil region" evidence="1">
    <location>
        <begin position="504"/>
        <end position="531"/>
    </location>
</feature>
<evidence type="ECO:0000313" key="3">
    <source>
        <dbReference type="EMBL" id="RMX63055.1"/>
    </source>
</evidence>
<feature type="compositionally biased region" description="Basic residues" evidence="2">
    <location>
        <begin position="680"/>
        <end position="705"/>
    </location>
</feature>
<gene>
    <name evidence="4" type="ORF">DD237_007463</name>
    <name evidence="3" type="ORF">DD238_007083</name>
</gene>
<reference evidence="5 6" key="1">
    <citation type="submission" date="2018-06" db="EMBL/GenBank/DDBJ databases">
        <title>Comparative genomics of downy mildews reveals potential adaptations to biotrophy.</title>
        <authorList>
            <person name="Fletcher K."/>
            <person name="Klosterman S.J."/>
            <person name="Derevnina L."/>
            <person name="Martin F."/>
            <person name="Koike S."/>
            <person name="Reyes Chin-Wo S."/>
            <person name="Mou B."/>
            <person name="Michelmore R."/>
        </authorList>
    </citation>
    <scope>NUCLEOTIDE SEQUENCE [LARGE SCALE GENOMIC DNA]</scope>
    <source>
        <strain evidence="4 6">R13</strain>
        <strain evidence="3 5">R14</strain>
    </source>
</reference>
<accession>A0A3M6V834</accession>
<feature type="region of interest" description="Disordered" evidence="2">
    <location>
        <begin position="380"/>
        <end position="444"/>
    </location>
</feature>
<dbReference type="Proteomes" id="UP000282087">
    <property type="component" value="Unassembled WGS sequence"/>
</dbReference>
<evidence type="ECO:0000256" key="2">
    <source>
        <dbReference type="SAM" id="MobiDB-lite"/>
    </source>
</evidence>
<proteinExistence type="predicted"/>
<feature type="region of interest" description="Disordered" evidence="2">
    <location>
        <begin position="625"/>
        <end position="705"/>
    </location>
</feature>
<protein>
    <submittedName>
        <fullName evidence="3">Uncharacterized protein</fullName>
    </submittedName>
</protein>
<evidence type="ECO:0000313" key="6">
    <source>
        <dbReference type="Proteomes" id="UP000286097"/>
    </source>
</evidence>
<evidence type="ECO:0000313" key="5">
    <source>
        <dbReference type="Proteomes" id="UP000282087"/>
    </source>
</evidence>
<dbReference type="EMBL" id="QLLG01000457">
    <property type="protein sequence ID" value="RMX63055.1"/>
    <property type="molecule type" value="Genomic_DNA"/>
</dbReference>
<name>A0A3M6V834_9STRA</name>
<keyword evidence="5" id="KW-1185">Reference proteome</keyword>
<sequence>METNLDSHVTAKTRGNFRTKKSTAFDDAMGLRNMKKMKRRRVTQKQREATDGNEHNKMYKTMEQLPLGPDSLHLMQQLHVNQRYNRQPRPMADIAGVKSLSHYEAQLDVKKIQHQLTAFEACTGIKLPGGRPKVGDKDHRRLFLVDDIDCKNNTLGLKNRRARTGGVITPEEIVETLPAARRAVRITQRELGALTIEREELERAFVRHRCTLLWQIGEMKRMQKQQNRVARALSRKVVNTAKSLESSRRRNSALQDIMTELNARGSRILRLVREKSRLEAMLEAQNVELPEINEVCAGDLVKWTPFGTGRVLELRIDTRQLVVKLDFGGVGYIQEENVEILPSDMTYTETEDALKKGFFEKIGAFVLPRGKLRVLNGGYDFTQSDSDEEEDSDSDSDEYSSLEEELGSTPGDDYMKDVSQRRGKKRRLIMTSTSGASSKESKNRRVIEFPASTIPIVPYETGLLISPLSELPERVAAVGPGALQWLPSYLPKNMDEWEQERLSSLQMKGEIERLRFQLQKAEAQKLDAQQLASDQLESINQLVSQLDKLRDSACVPNSPGISADMCPNCKSHKTSKAHKTSYFERGSIIQRKDSGPEQDGSTCLLFVSVTGGLVFVKADEGKPCFSKGDDDPSETNSSKAGDNDSVHSDARKKSKRKHSHTENAEDETSNETNDATPSRTKAKVKPVKRSLRLRRKVTTASPKRK</sequence>
<feature type="coiled-coil region" evidence="1">
    <location>
        <begin position="244"/>
        <end position="288"/>
    </location>
</feature>
<feature type="compositionally biased region" description="Acidic residues" evidence="2">
    <location>
        <begin position="385"/>
        <end position="406"/>
    </location>
</feature>
<evidence type="ECO:0000256" key="1">
    <source>
        <dbReference type="SAM" id="Coils"/>
    </source>
</evidence>
<dbReference type="VEuPathDB" id="FungiDB:DD237_007463"/>
<dbReference type="EMBL" id="QKXF01000385">
    <property type="protein sequence ID" value="RQM11834.1"/>
    <property type="molecule type" value="Genomic_DNA"/>
</dbReference>
<comment type="caution">
    <text evidence="3">The sequence shown here is derived from an EMBL/GenBank/DDBJ whole genome shotgun (WGS) entry which is preliminary data.</text>
</comment>
<keyword evidence="1" id="KW-0175">Coiled coil</keyword>
<feature type="compositionally biased region" description="Basic and acidic residues" evidence="2">
    <location>
        <begin position="641"/>
        <end position="651"/>
    </location>
</feature>